<evidence type="ECO:0000313" key="4">
    <source>
        <dbReference type="Proteomes" id="UP000279553"/>
    </source>
</evidence>
<evidence type="ECO:0000313" key="2">
    <source>
        <dbReference type="EMBL" id="RMT22468.1"/>
    </source>
</evidence>
<gene>
    <name evidence="2" type="ORF">ALP52_101656</name>
    <name evidence="1" type="ORF">ALQ05_101337</name>
</gene>
<proteinExistence type="predicted"/>
<accession>A0A3M5JGG8</accession>
<evidence type="ECO:0000313" key="3">
    <source>
        <dbReference type="Proteomes" id="UP000276194"/>
    </source>
</evidence>
<dbReference type="Proteomes" id="UP000279553">
    <property type="component" value="Unassembled WGS sequence"/>
</dbReference>
<name>A0A3M5JGG8_PSEA0</name>
<reference evidence="3 4" key="1">
    <citation type="submission" date="2018-08" db="EMBL/GenBank/DDBJ databases">
        <title>Recombination of ecologically and evolutionarily significant loci maintains genetic cohesion in the Pseudomonas syringae species complex.</title>
        <authorList>
            <person name="Dillon M."/>
            <person name="Thakur S."/>
            <person name="Almeida R.N.D."/>
            <person name="Weir B.S."/>
            <person name="Guttman D.S."/>
        </authorList>
    </citation>
    <scope>NUCLEOTIDE SEQUENCE [LARGE SCALE GENOMIC DNA]</scope>
    <source>
        <strain evidence="1 4">ICMP 535</strain>
        <strain evidence="2 3">ICMP 6941</strain>
    </source>
</reference>
<dbReference type="AlphaFoldDB" id="A0A3M5JGG8"/>
<sequence length="178" mass="19225">MTLCERLYLRLSVCCAGREERFGCPLFCASGVIKLKANAVSYECPRVDLAILSIVKRLCLSKPQKLTFGQIYRELVRAHARAPAIHVCVAAVDTLVREGLLVSARVLEPDQSFPYTQHIISGLTEIGAASLASCEDPVVTQRSVTRYTATRGSIGPVRSAYPHCSTGWKSAGPGSSGQ</sequence>
<dbReference type="EMBL" id="RBRD01000087">
    <property type="protein sequence ID" value="RMQ39556.1"/>
    <property type="molecule type" value="Genomic_DNA"/>
</dbReference>
<protein>
    <submittedName>
        <fullName evidence="2">Uncharacterized protein</fullName>
    </submittedName>
</protein>
<dbReference type="EMBL" id="RBTD01000153">
    <property type="protein sequence ID" value="RMT22468.1"/>
    <property type="molecule type" value="Genomic_DNA"/>
</dbReference>
<organism evidence="2 3">
    <name type="scientific">Pseudomonas amygdali pv. mori</name>
    <dbReference type="NCBI Taxonomy" id="34065"/>
    <lineage>
        <taxon>Bacteria</taxon>
        <taxon>Pseudomonadati</taxon>
        <taxon>Pseudomonadota</taxon>
        <taxon>Gammaproteobacteria</taxon>
        <taxon>Pseudomonadales</taxon>
        <taxon>Pseudomonadaceae</taxon>
        <taxon>Pseudomonas</taxon>
        <taxon>Pseudomonas amygdali</taxon>
    </lineage>
</organism>
<dbReference type="Proteomes" id="UP000276194">
    <property type="component" value="Unassembled WGS sequence"/>
</dbReference>
<comment type="caution">
    <text evidence="2">The sequence shown here is derived from an EMBL/GenBank/DDBJ whole genome shotgun (WGS) entry which is preliminary data.</text>
</comment>
<evidence type="ECO:0000313" key="1">
    <source>
        <dbReference type="EMBL" id="RMQ39556.1"/>
    </source>
</evidence>